<dbReference type="AlphaFoldDB" id="A0AAV9H1P6"/>
<protein>
    <submittedName>
        <fullName evidence="2">Uncharacterized protein</fullName>
    </submittedName>
</protein>
<feature type="compositionally biased region" description="Basic and acidic residues" evidence="1">
    <location>
        <begin position="536"/>
        <end position="553"/>
    </location>
</feature>
<comment type="caution">
    <text evidence="2">The sequence shown here is derived from an EMBL/GenBank/DDBJ whole genome shotgun (WGS) entry which is preliminary data.</text>
</comment>
<feature type="region of interest" description="Disordered" evidence="1">
    <location>
        <begin position="143"/>
        <end position="162"/>
    </location>
</feature>
<reference evidence="2" key="2">
    <citation type="submission" date="2023-05" db="EMBL/GenBank/DDBJ databases">
        <authorList>
            <consortium name="Lawrence Berkeley National Laboratory"/>
            <person name="Steindorff A."/>
            <person name="Hensen N."/>
            <person name="Bonometti L."/>
            <person name="Westerberg I."/>
            <person name="Brannstrom I.O."/>
            <person name="Guillou S."/>
            <person name="Cros-Aarteil S."/>
            <person name="Calhoun S."/>
            <person name="Haridas S."/>
            <person name="Kuo A."/>
            <person name="Mondo S."/>
            <person name="Pangilinan J."/>
            <person name="Riley R."/>
            <person name="Labutti K."/>
            <person name="Andreopoulos B."/>
            <person name="Lipzen A."/>
            <person name="Chen C."/>
            <person name="Yanf M."/>
            <person name="Daum C."/>
            <person name="Ng V."/>
            <person name="Clum A."/>
            <person name="Ohm R."/>
            <person name="Martin F."/>
            <person name="Silar P."/>
            <person name="Natvig D."/>
            <person name="Lalanne C."/>
            <person name="Gautier V."/>
            <person name="Ament-Velasquez S.L."/>
            <person name="Kruys A."/>
            <person name="Hutchinson M.I."/>
            <person name="Powell A.J."/>
            <person name="Barry K."/>
            <person name="Miller A.N."/>
            <person name="Grigoriev I.V."/>
            <person name="Debuchy R."/>
            <person name="Gladieux P."/>
            <person name="Thoren M.H."/>
            <person name="Johannesson H."/>
        </authorList>
    </citation>
    <scope>NUCLEOTIDE SEQUENCE</scope>
    <source>
        <strain evidence="2">PSN243</strain>
    </source>
</reference>
<feature type="region of interest" description="Disordered" evidence="1">
    <location>
        <begin position="238"/>
        <end position="372"/>
    </location>
</feature>
<feature type="compositionally biased region" description="Low complexity" evidence="1">
    <location>
        <begin position="523"/>
        <end position="535"/>
    </location>
</feature>
<feature type="compositionally biased region" description="Polar residues" evidence="1">
    <location>
        <begin position="493"/>
        <end position="504"/>
    </location>
</feature>
<proteinExistence type="predicted"/>
<feature type="compositionally biased region" description="Gly residues" evidence="1">
    <location>
        <begin position="192"/>
        <end position="202"/>
    </location>
</feature>
<feature type="compositionally biased region" description="Polar residues" evidence="1">
    <location>
        <begin position="149"/>
        <end position="162"/>
    </location>
</feature>
<feature type="region of interest" description="Disordered" evidence="1">
    <location>
        <begin position="107"/>
        <end position="128"/>
    </location>
</feature>
<feature type="region of interest" description="Disordered" evidence="1">
    <location>
        <begin position="393"/>
        <end position="553"/>
    </location>
</feature>
<accession>A0AAV9H1P6</accession>
<organism evidence="2 3">
    <name type="scientific">Podospora aff. communis PSN243</name>
    <dbReference type="NCBI Taxonomy" id="3040156"/>
    <lineage>
        <taxon>Eukaryota</taxon>
        <taxon>Fungi</taxon>
        <taxon>Dikarya</taxon>
        <taxon>Ascomycota</taxon>
        <taxon>Pezizomycotina</taxon>
        <taxon>Sordariomycetes</taxon>
        <taxon>Sordariomycetidae</taxon>
        <taxon>Sordariales</taxon>
        <taxon>Podosporaceae</taxon>
        <taxon>Podospora</taxon>
    </lineage>
</organism>
<feature type="region of interest" description="Disordered" evidence="1">
    <location>
        <begin position="1"/>
        <end position="63"/>
    </location>
</feature>
<reference evidence="2" key="1">
    <citation type="journal article" date="2023" name="Mol. Phylogenet. Evol.">
        <title>Genome-scale phylogeny and comparative genomics of the fungal order Sordariales.</title>
        <authorList>
            <person name="Hensen N."/>
            <person name="Bonometti L."/>
            <person name="Westerberg I."/>
            <person name="Brannstrom I.O."/>
            <person name="Guillou S."/>
            <person name="Cros-Aarteil S."/>
            <person name="Calhoun S."/>
            <person name="Haridas S."/>
            <person name="Kuo A."/>
            <person name="Mondo S."/>
            <person name="Pangilinan J."/>
            <person name="Riley R."/>
            <person name="LaButti K."/>
            <person name="Andreopoulos B."/>
            <person name="Lipzen A."/>
            <person name="Chen C."/>
            <person name="Yan M."/>
            <person name="Daum C."/>
            <person name="Ng V."/>
            <person name="Clum A."/>
            <person name="Steindorff A."/>
            <person name="Ohm R.A."/>
            <person name="Martin F."/>
            <person name="Silar P."/>
            <person name="Natvig D.O."/>
            <person name="Lalanne C."/>
            <person name="Gautier V."/>
            <person name="Ament-Velasquez S.L."/>
            <person name="Kruys A."/>
            <person name="Hutchinson M.I."/>
            <person name="Powell A.J."/>
            <person name="Barry K."/>
            <person name="Miller A.N."/>
            <person name="Grigoriev I.V."/>
            <person name="Debuchy R."/>
            <person name="Gladieux P."/>
            <person name="Hiltunen Thoren M."/>
            <person name="Johannesson H."/>
        </authorList>
    </citation>
    <scope>NUCLEOTIDE SEQUENCE</scope>
    <source>
        <strain evidence="2">PSN243</strain>
    </source>
</reference>
<dbReference type="Proteomes" id="UP001321760">
    <property type="component" value="Unassembled WGS sequence"/>
</dbReference>
<feature type="compositionally biased region" description="Polar residues" evidence="1">
    <location>
        <begin position="11"/>
        <end position="23"/>
    </location>
</feature>
<name>A0AAV9H1P6_9PEZI</name>
<evidence type="ECO:0000313" key="2">
    <source>
        <dbReference type="EMBL" id="KAK4454457.1"/>
    </source>
</evidence>
<feature type="compositionally biased region" description="Polar residues" evidence="1">
    <location>
        <begin position="395"/>
        <end position="413"/>
    </location>
</feature>
<evidence type="ECO:0000256" key="1">
    <source>
        <dbReference type="SAM" id="MobiDB-lite"/>
    </source>
</evidence>
<feature type="compositionally biased region" description="Basic and acidic residues" evidence="1">
    <location>
        <begin position="38"/>
        <end position="49"/>
    </location>
</feature>
<sequence length="578" mass="62273">MAEVNIAATRPSVQGATGVNNGPQGRRPSIVNQIRNPDFTREEGEEHRSSSTQLPNEHGDGRNPCPICHHGDAFLRSLGSNWRNVRDEVLRASLRSSVEAACKRLDPHSSVGTHHRQIPNGGITNGPVPGQPAMRVPLNVEQEGRASPLPTSGSPGNINNGSLAARDAERLHPNIHLRPSGSTLRTVLGPSPVGGLGSGGNPYEGDGYPDPYGSPVPPTAPLFDGIDRMLNEATSHFPSTQMARQQQQADSNGSYPPASSARTPGSASSRRNQDQGITNDQLPNRVDAPASEVHNNQQRPSHPPPPVNGHPHSSQQQHQPPPPVVDEGSVINRTNNLTRNAPLPSRQLNTATPRSETNTTPNPHNPPFPTTDFFHRLEAFRQQIHQETHEFEVTITPQTQTPNHSTPVSQTLTVTVKPKPHPPPTQPPPDPSPPHPSRIPRIPQPSHQPPPGIQITNSGPTSFQFHLPTAPPPQRLTSPYPATDSFKARSTRGYGTTALTSGTEAETKPPYAGEGLHIRGAGLSTPSSSSSSLTSERAREKRSVKRQMEMKTEKRKGILRGGSKNGTTSGYFGACWRL</sequence>
<keyword evidence="3" id="KW-1185">Reference proteome</keyword>
<feature type="compositionally biased region" description="Polar residues" evidence="1">
    <location>
        <begin position="346"/>
        <end position="356"/>
    </location>
</feature>
<feature type="region of interest" description="Disordered" evidence="1">
    <location>
        <begin position="175"/>
        <end position="224"/>
    </location>
</feature>
<feature type="compositionally biased region" description="Low complexity" evidence="1">
    <location>
        <begin position="309"/>
        <end position="318"/>
    </location>
</feature>
<evidence type="ECO:0000313" key="3">
    <source>
        <dbReference type="Proteomes" id="UP001321760"/>
    </source>
</evidence>
<gene>
    <name evidence="2" type="ORF">QBC34DRAFT_159970</name>
</gene>
<feature type="compositionally biased region" description="Polar residues" evidence="1">
    <location>
        <begin position="260"/>
        <end position="282"/>
    </location>
</feature>
<feature type="compositionally biased region" description="Polar residues" evidence="1">
    <location>
        <begin position="238"/>
        <end position="254"/>
    </location>
</feature>
<feature type="compositionally biased region" description="Pro residues" evidence="1">
    <location>
        <begin position="421"/>
        <end position="452"/>
    </location>
</feature>
<dbReference type="EMBL" id="MU865917">
    <property type="protein sequence ID" value="KAK4454457.1"/>
    <property type="molecule type" value="Genomic_DNA"/>
</dbReference>